<evidence type="ECO:0000256" key="5">
    <source>
        <dbReference type="ARBA" id="ARBA00023136"/>
    </source>
</evidence>
<feature type="transmembrane region" description="Helical" evidence="6">
    <location>
        <begin position="182"/>
        <end position="202"/>
    </location>
</feature>
<evidence type="ECO:0000313" key="9">
    <source>
        <dbReference type="Proteomes" id="UP000293036"/>
    </source>
</evidence>
<dbReference type="OrthoDB" id="3688258at2"/>
<feature type="transmembrane region" description="Helical" evidence="6">
    <location>
        <begin position="147"/>
        <end position="176"/>
    </location>
</feature>
<dbReference type="InterPro" id="IPR020846">
    <property type="entry name" value="MFS_dom"/>
</dbReference>
<organism evidence="8 9">
    <name type="scientific">Arcanobacterium bovis</name>
    <dbReference type="NCBI Taxonomy" id="2529275"/>
    <lineage>
        <taxon>Bacteria</taxon>
        <taxon>Bacillati</taxon>
        <taxon>Actinomycetota</taxon>
        <taxon>Actinomycetes</taxon>
        <taxon>Actinomycetales</taxon>
        <taxon>Actinomycetaceae</taxon>
        <taxon>Arcanobacterium</taxon>
    </lineage>
</organism>
<comment type="caution">
    <text evidence="8">The sequence shown here is derived from an EMBL/GenBank/DDBJ whole genome shotgun (WGS) entry which is preliminary data.</text>
</comment>
<evidence type="ECO:0000256" key="2">
    <source>
        <dbReference type="ARBA" id="ARBA00022475"/>
    </source>
</evidence>
<dbReference type="InterPro" id="IPR036259">
    <property type="entry name" value="MFS_trans_sf"/>
</dbReference>
<dbReference type="CDD" id="cd06173">
    <property type="entry name" value="MFS_MefA_like"/>
    <property type="match status" value="1"/>
</dbReference>
<name>A0A4Q9UZ53_9ACTO</name>
<dbReference type="AlphaFoldDB" id="A0A4Q9UZ53"/>
<feature type="transmembrane region" description="Helical" evidence="6">
    <location>
        <begin position="347"/>
        <end position="364"/>
    </location>
</feature>
<dbReference type="EMBL" id="SJDT01000005">
    <property type="protein sequence ID" value="TBW21022.1"/>
    <property type="molecule type" value="Genomic_DNA"/>
</dbReference>
<evidence type="ECO:0000313" key="8">
    <source>
        <dbReference type="EMBL" id="TBW21022.1"/>
    </source>
</evidence>
<keyword evidence="3 6" id="KW-0812">Transmembrane</keyword>
<reference evidence="8 9" key="1">
    <citation type="submission" date="2019-02" db="EMBL/GenBank/DDBJ databases">
        <title>Arcanobacterium bovis sp. nov., isolated from the milk of a cow with mastitis.</title>
        <authorList>
            <person name="Sammra O."/>
            <person name="Foster G."/>
            <person name="Hassan A."/>
            <person name="Alssahen M."/>
            <person name="Laemmler C."/>
            <person name="Borowiak M."/>
            <person name="Malorny B."/>
            <person name="Abdulmawjood A."/>
        </authorList>
    </citation>
    <scope>NUCLEOTIDE SEQUENCE [LARGE SCALE GENOMIC DNA]</scope>
    <source>
        <strain evidence="8 9">C605018/01/1</strain>
    </source>
</reference>
<feature type="transmembrane region" description="Helical" evidence="6">
    <location>
        <begin position="60"/>
        <end position="81"/>
    </location>
</feature>
<feature type="transmembrane region" description="Helical" evidence="6">
    <location>
        <begin position="254"/>
        <end position="276"/>
    </location>
</feature>
<proteinExistence type="predicted"/>
<dbReference type="PROSITE" id="PS50850">
    <property type="entry name" value="MFS"/>
    <property type="match status" value="1"/>
</dbReference>
<evidence type="ECO:0000256" key="4">
    <source>
        <dbReference type="ARBA" id="ARBA00022989"/>
    </source>
</evidence>
<feature type="transmembrane region" description="Helical" evidence="6">
    <location>
        <begin position="385"/>
        <end position="405"/>
    </location>
</feature>
<evidence type="ECO:0000259" key="7">
    <source>
        <dbReference type="PROSITE" id="PS50850"/>
    </source>
</evidence>
<dbReference type="PANTHER" id="PTHR23513">
    <property type="entry name" value="INTEGRAL MEMBRANE EFFLUX PROTEIN-RELATED"/>
    <property type="match status" value="1"/>
</dbReference>
<dbReference type="PANTHER" id="PTHR23513:SF17">
    <property type="entry name" value="MEMBRANE PROTEIN"/>
    <property type="match status" value="1"/>
</dbReference>
<keyword evidence="9" id="KW-1185">Reference proteome</keyword>
<dbReference type="Proteomes" id="UP000293036">
    <property type="component" value="Unassembled WGS sequence"/>
</dbReference>
<evidence type="ECO:0000256" key="6">
    <source>
        <dbReference type="SAM" id="Phobius"/>
    </source>
</evidence>
<comment type="subcellular location">
    <subcellularLocation>
        <location evidence="1">Cell membrane</location>
        <topology evidence="1">Multi-pass membrane protein</topology>
    </subcellularLocation>
</comment>
<feature type="domain" description="Major facilitator superfamily (MFS) profile" evidence="7">
    <location>
        <begin position="255"/>
        <end position="444"/>
    </location>
</feature>
<dbReference type="GO" id="GO:0005886">
    <property type="term" value="C:plasma membrane"/>
    <property type="evidence" value="ECO:0007669"/>
    <property type="project" value="UniProtKB-SubCell"/>
</dbReference>
<accession>A0A4Q9UZ53</accession>
<protein>
    <submittedName>
        <fullName evidence="8">MFS transporter</fullName>
    </submittedName>
</protein>
<feature type="transmembrane region" description="Helical" evidence="6">
    <location>
        <begin position="411"/>
        <end position="429"/>
    </location>
</feature>
<sequence length="444" mass="47008">MVECPLSVAQDFLACVKHRELRKLLAVRLASQIGDGIFQAGLASLFFFNPQKLASATDVAVAFAVLLLPFTLVGPFAGVFIDRWRRRNVLVGASAIRAVCTLVTALLVMNFPGSWGVYVGALIVLGVNRFLLSALSAALPHTLPGHLLLLANSIIPTLGGIAAGCGAALGAVVALMTGQGEFRNVLLLVIAALMFITASLLASRFSPNALGPHGGAISKQAAESIKPISSEIGSVIASLIEAAKYLITVRTPTAALAIMAVHRFIYGMNFIALVLMSRNLLADPRDPLAGLAVFAAIASVSIVGNVLAIVAIPLLNEKYQPRTLIMCCLGVSAVSQVMLVLGYTQFWISASALLLGFSVQGAKISVDTIVQRDTADEYRGRAFSLYDMLFNSAFVSAGAVAALTIPDSGWSPMYFGVLVVINLLLIAWYQGKIRENYDPGMTQK</sequence>
<evidence type="ECO:0000256" key="1">
    <source>
        <dbReference type="ARBA" id="ARBA00004651"/>
    </source>
</evidence>
<keyword evidence="4 6" id="KW-1133">Transmembrane helix</keyword>
<dbReference type="SUPFAM" id="SSF103473">
    <property type="entry name" value="MFS general substrate transporter"/>
    <property type="match status" value="1"/>
</dbReference>
<gene>
    <name evidence="8" type="ORF">EZJ44_06835</name>
</gene>
<dbReference type="RefSeq" id="WP_131281654.1">
    <property type="nucleotide sequence ID" value="NZ_JBHSLR010000002.1"/>
</dbReference>
<keyword evidence="5 6" id="KW-0472">Membrane</keyword>
<keyword evidence="2" id="KW-1003">Cell membrane</keyword>
<dbReference type="InterPro" id="IPR011701">
    <property type="entry name" value="MFS"/>
</dbReference>
<evidence type="ECO:0000256" key="3">
    <source>
        <dbReference type="ARBA" id="ARBA00022692"/>
    </source>
</evidence>
<dbReference type="GO" id="GO:0022857">
    <property type="term" value="F:transmembrane transporter activity"/>
    <property type="evidence" value="ECO:0007669"/>
    <property type="project" value="InterPro"/>
</dbReference>
<feature type="transmembrane region" description="Helical" evidence="6">
    <location>
        <begin position="288"/>
        <end position="312"/>
    </location>
</feature>
<dbReference type="Pfam" id="PF07690">
    <property type="entry name" value="MFS_1"/>
    <property type="match status" value="1"/>
</dbReference>
<dbReference type="Gene3D" id="1.20.1250.20">
    <property type="entry name" value="MFS general substrate transporter like domains"/>
    <property type="match status" value="1"/>
</dbReference>